<gene>
    <name evidence="3" type="ORF">Mpt1_c08750</name>
</gene>
<dbReference type="HOGENOM" id="CLU_049301_16_2_2"/>
<keyword evidence="4" id="KW-1185">Reference proteome</keyword>
<dbReference type="InterPro" id="IPR006016">
    <property type="entry name" value="UspA"/>
</dbReference>
<dbReference type="EMBL" id="CP010070">
    <property type="protein sequence ID" value="AIZ56751.1"/>
    <property type="molecule type" value="Genomic_DNA"/>
</dbReference>
<reference evidence="3 4" key="1">
    <citation type="journal article" date="2014" name="Appl. Environ. Microbiol.">
        <title>Comparative Genome Analysis of 'Candidatus Methanoplasma termitum' Indicates a New Mode of Energy Metabolism in the Seventh Order of Methanogens.</title>
        <authorList>
            <person name="Lang K."/>
            <person name="Schuldes J."/>
            <person name="Klingl A."/>
            <person name="Poehlein A."/>
            <person name="Daniel R."/>
            <person name="Brune A."/>
        </authorList>
    </citation>
    <scope>NUCLEOTIDE SEQUENCE [LARGE SCALE GENOMIC DNA]</scope>
    <source>
        <strain evidence="4">Mpt1</strain>
    </source>
</reference>
<dbReference type="Pfam" id="PF00582">
    <property type="entry name" value="Usp"/>
    <property type="match status" value="1"/>
</dbReference>
<dbReference type="Gene3D" id="3.40.50.620">
    <property type="entry name" value="HUPs"/>
    <property type="match status" value="1"/>
</dbReference>
<evidence type="ECO:0000256" key="1">
    <source>
        <dbReference type="ARBA" id="ARBA00008791"/>
    </source>
</evidence>
<evidence type="ECO:0000313" key="3">
    <source>
        <dbReference type="EMBL" id="AIZ56751.1"/>
    </source>
</evidence>
<dbReference type="PRINTS" id="PR01438">
    <property type="entry name" value="UNVRSLSTRESS"/>
</dbReference>
<dbReference type="InterPro" id="IPR006015">
    <property type="entry name" value="Universal_stress_UspA"/>
</dbReference>
<dbReference type="STRING" id="1577791.Mpt1_c08750"/>
<dbReference type="KEGG" id="mear:Mpt1_c08750"/>
<dbReference type="PANTHER" id="PTHR46268">
    <property type="entry name" value="STRESS RESPONSE PROTEIN NHAX"/>
    <property type="match status" value="1"/>
</dbReference>
<dbReference type="CDD" id="cd00293">
    <property type="entry name" value="USP-like"/>
    <property type="match status" value="1"/>
</dbReference>
<sequence length="166" mass="18053">MVRISNKTFVGCTQKHTFSRAIGTAPDYVLYNSIADYNMMRTLLAYDGRQQRVLDYAIDHALAYKSTLFIISALATKNATEIDAGLPKLKGSLEAAKQRALDKGVDVHIMTGAGDPATEIVAAAERIGADTIIVGHRDKTVLDRVVLGSISENVLRNARCTVIFVL</sequence>
<dbReference type="SUPFAM" id="SSF52402">
    <property type="entry name" value="Adenine nucleotide alpha hydrolases-like"/>
    <property type="match status" value="1"/>
</dbReference>
<comment type="similarity">
    <text evidence="1">Belongs to the universal stress protein A family.</text>
</comment>
<accession>A0A0A7LGW7</accession>
<evidence type="ECO:0000313" key="4">
    <source>
        <dbReference type="Proteomes" id="UP000030787"/>
    </source>
</evidence>
<dbReference type="Proteomes" id="UP000030787">
    <property type="component" value="Chromosome"/>
</dbReference>
<feature type="domain" description="UspA" evidence="2">
    <location>
        <begin position="43"/>
        <end position="165"/>
    </location>
</feature>
<proteinExistence type="inferred from homology"/>
<dbReference type="InterPro" id="IPR014729">
    <property type="entry name" value="Rossmann-like_a/b/a_fold"/>
</dbReference>
<protein>
    <submittedName>
        <fullName evidence="3">Universal stress protein</fullName>
    </submittedName>
</protein>
<name>A0A0A7LGW7_9ARCH</name>
<evidence type="ECO:0000259" key="2">
    <source>
        <dbReference type="Pfam" id="PF00582"/>
    </source>
</evidence>
<dbReference type="PANTHER" id="PTHR46268:SF6">
    <property type="entry name" value="UNIVERSAL STRESS PROTEIN UP12"/>
    <property type="match status" value="1"/>
</dbReference>
<organism evidence="3 4">
    <name type="scientific">Candidatus Methanoplasma termitum</name>
    <dbReference type="NCBI Taxonomy" id="1577791"/>
    <lineage>
        <taxon>Archaea</taxon>
        <taxon>Methanobacteriati</taxon>
        <taxon>Thermoplasmatota</taxon>
        <taxon>Thermoplasmata</taxon>
        <taxon>Methanomassiliicoccales</taxon>
        <taxon>Methanomassiliicoccaceae</taxon>
        <taxon>Candidatus Methanoplasma</taxon>
    </lineage>
</organism>
<dbReference type="AlphaFoldDB" id="A0A0A7LGW7"/>